<dbReference type="InterPro" id="IPR015421">
    <property type="entry name" value="PyrdxlP-dep_Trfase_major"/>
</dbReference>
<dbReference type="Proteomes" id="UP000178254">
    <property type="component" value="Unassembled WGS sequence"/>
</dbReference>
<dbReference type="CDD" id="cd00614">
    <property type="entry name" value="CGS_like"/>
    <property type="match status" value="1"/>
</dbReference>
<dbReference type="InterPro" id="IPR015424">
    <property type="entry name" value="PyrdxlP-dep_Trfase"/>
</dbReference>
<dbReference type="GO" id="GO:0019346">
    <property type="term" value="P:transsulfuration"/>
    <property type="evidence" value="ECO:0007669"/>
    <property type="project" value="InterPro"/>
</dbReference>
<comment type="similarity">
    <text evidence="2 5">Belongs to the trans-sulfuration enzymes family.</text>
</comment>
<name>A0A1F6PBR7_9BACT</name>
<dbReference type="SUPFAM" id="SSF53383">
    <property type="entry name" value="PLP-dependent transferases"/>
    <property type="match status" value="1"/>
</dbReference>
<dbReference type="FunFam" id="3.90.1150.10:FF:000008">
    <property type="entry name" value="Cystathionine gamma-synthase"/>
    <property type="match status" value="1"/>
</dbReference>
<dbReference type="PANTHER" id="PTHR11808">
    <property type="entry name" value="TRANS-SULFURATION ENZYME FAMILY MEMBER"/>
    <property type="match status" value="1"/>
</dbReference>
<protein>
    <submittedName>
        <fullName evidence="6">Cystathionine gamma-synthase</fullName>
    </submittedName>
</protein>
<evidence type="ECO:0000256" key="2">
    <source>
        <dbReference type="ARBA" id="ARBA00009077"/>
    </source>
</evidence>
<dbReference type="InterPro" id="IPR000277">
    <property type="entry name" value="Cys/Met-Metab_PyrdxlP-dep_enz"/>
</dbReference>
<dbReference type="FunFam" id="3.40.640.10:FF:000009">
    <property type="entry name" value="Cystathionine gamma-synthase homolog"/>
    <property type="match status" value="1"/>
</dbReference>
<comment type="cofactor">
    <cofactor evidence="1 5">
        <name>pyridoxal 5'-phosphate</name>
        <dbReference type="ChEBI" id="CHEBI:597326"/>
    </cofactor>
</comment>
<dbReference type="AlphaFoldDB" id="A0A1F6PBR7"/>
<dbReference type="STRING" id="1798709.A2538_05250"/>
<feature type="modified residue" description="N6-(pyridoxal phosphate)lysine" evidence="4">
    <location>
        <position position="195"/>
    </location>
</feature>
<dbReference type="InterPro" id="IPR054542">
    <property type="entry name" value="Cys_met_metab_PP"/>
</dbReference>
<gene>
    <name evidence="6" type="ORF">A2538_05250</name>
</gene>
<evidence type="ECO:0000256" key="5">
    <source>
        <dbReference type="RuleBase" id="RU362118"/>
    </source>
</evidence>
<sequence>MNISTKAIHLGQTPDQTTGAITPPIYLTSTYKQTAPNKHFGYDYTRAGNPNFTNLEQTLASLENGKYATVFSSGLGAVTALISTLKNKDLVIGGNDMYGGTFRLFGQVFKKFGLSLITADTQNIKKLKNLLKKRPQMLIIESPTNPLLKISNIGAIAELTRRHGVLFVVDNTFATPYLQNPLDLGADVVVHSTTKYLNGHSDIIGGAVITNSKLLKSRMDFARKAIGLNPSPFDVWLISRGVKTLPIRMDKHCQNAFLVAKFLEKHPSVKKIIYPGLSSHPQYEIVKSQMRGLGGGMITVEFNLNIRQTKKLISSFQIFSLAESLGGVESLVDHPASMTHGSIPKKEREKIGIKDGLVRLSVGIEDPTDLINDLREQLLKV</sequence>
<accession>A0A1F6PBR7</accession>
<proteinExistence type="inferred from homology"/>
<dbReference type="InterPro" id="IPR015422">
    <property type="entry name" value="PyrdxlP-dep_Trfase_small"/>
</dbReference>
<evidence type="ECO:0000256" key="4">
    <source>
        <dbReference type="PIRSR" id="PIRSR001434-2"/>
    </source>
</evidence>
<dbReference type="GO" id="GO:0019343">
    <property type="term" value="P:cysteine biosynthetic process via cystathionine"/>
    <property type="evidence" value="ECO:0007669"/>
    <property type="project" value="TreeGrafter"/>
</dbReference>
<dbReference type="PROSITE" id="PS00868">
    <property type="entry name" value="CYS_MET_METAB_PP"/>
    <property type="match status" value="1"/>
</dbReference>
<dbReference type="EMBL" id="MFRE01000027">
    <property type="protein sequence ID" value="OGH93602.1"/>
    <property type="molecule type" value="Genomic_DNA"/>
</dbReference>
<dbReference type="GO" id="GO:0005737">
    <property type="term" value="C:cytoplasm"/>
    <property type="evidence" value="ECO:0007669"/>
    <property type="project" value="TreeGrafter"/>
</dbReference>
<reference evidence="6 7" key="1">
    <citation type="journal article" date="2016" name="Nat. Commun.">
        <title>Thousands of microbial genomes shed light on interconnected biogeochemical processes in an aquifer system.</title>
        <authorList>
            <person name="Anantharaman K."/>
            <person name="Brown C.T."/>
            <person name="Hug L.A."/>
            <person name="Sharon I."/>
            <person name="Castelle C.J."/>
            <person name="Probst A.J."/>
            <person name="Thomas B.C."/>
            <person name="Singh A."/>
            <person name="Wilkins M.J."/>
            <person name="Karaoz U."/>
            <person name="Brodie E.L."/>
            <person name="Williams K.H."/>
            <person name="Hubbard S.S."/>
            <person name="Banfield J.F."/>
        </authorList>
    </citation>
    <scope>NUCLEOTIDE SEQUENCE [LARGE SCALE GENOMIC DNA]</scope>
</reference>
<dbReference type="GO" id="GO:0004123">
    <property type="term" value="F:cystathionine gamma-lyase activity"/>
    <property type="evidence" value="ECO:0007669"/>
    <property type="project" value="UniProtKB-ARBA"/>
</dbReference>
<dbReference type="Gene3D" id="3.90.1150.10">
    <property type="entry name" value="Aspartate Aminotransferase, domain 1"/>
    <property type="match status" value="1"/>
</dbReference>
<dbReference type="GO" id="GO:0030170">
    <property type="term" value="F:pyridoxal phosphate binding"/>
    <property type="evidence" value="ECO:0007669"/>
    <property type="project" value="InterPro"/>
</dbReference>
<evidence type="ECO:0000256" key="1">
    <source>
        <dbReference type="ARBA" id="ARBA00001933"/>
    </source>
</evidence>
<evidence type="ECO:0000313" key="6">
    <source>
        <dbReference type="EMBL" id="OGH93602.1"/>
    </source>
</evidence>
<evidence type="ECO:0000256" key="3">
    <source>
        <dbReference type="ARBA" id="ARBA00022898"/>
    </source>
</evidence>
<comment type="caution">
    <text evidence="6">The sequence shown here is derived from an EMBL/GenBank/DDBJ whole genome shotgun (WGS) entry which is preliminary data.</text>
</comment>
<dbReference type="Gene3D" id="3.40.640.10">
    <property type="entry name" value="Type I PLP-dependent aspartate aminotransferase-like (Major domain)"/>
    <property type="match status" value="1"/>
</dbReference>
<dbReference type="PIRSF" id="PIRSF001434">
    <property type="entry name" value="CGS"/>
    <property type="match status" value="1"/>
</dbReference>
<evidence type="ECO:0000313" key="7">
    <source>
        <dbReference type="Proteomes" id="UP000178254"/>
    </source>
</evidence>
<keyword evidence="3 4" id="KW-0663">Pyridoxal phosphate</keyword>
<dbReference type="Pfam" id="PF01053">
    <property type="entry name" value="Cys_Met_Meta_PP"/>
    <property type="match status" value="1"/>
</dbReference>
<organism evidence="6 7">
    <name type="scientific">Candidatus Magasanikbacteria bacterium RIFOXYD2_FULL_41_14</name>
    <dbReference type="NCBI Taxonomy" id="1798709"/>
    <lineage>
        <taxon>Bacteria</taxon>
        <taxon>Candidatus Magasanikiibacteriota</taxon>
    </lineage>
</organism>
<dbReference type="PANTHER" id="PTHR11808:SF15">
    <property type="entry name" value="CYSTATHIONINE GAMMA-LYASE"/>
    <property type="match status" value="1"/>
</dbReference>